<sequence>MSVQIHALTTPPSAAQVDGWHEVLAAALACDSPDIPVPARSELAARPATDDPRVRSLRWLAAAPDGRPVGVAAVHLTTDPDGERPDHLDLYVHPGHRRAGAGSRLLATAADAARAAGARSLVADVVAGTPGDRFAPARGFRRGLALTWLRLRLDEATPPGDAVLPRPGYHLRVWDGVAPDDLIETLARAKTAMADMPLGDLDYGAFRWDADRIRVTSEAIARRGDLLHTVAAVSDDDGEIAGYTELVVPGAGDRPALQYDTVVVPAHRGRGLGVWIKAHMIRLARERHPGLTEIEADNADDNVHMLAVNTRLGFRVVRRTALYQLDLTR</sequence>
<dbReference type="Pfam" id="PF00583">
    <property type="entry name" value="Acetyltransf_1"/>
    <property type="match status" value="2"/>
</dbReference>
<evidence type="ECO:0000259" key="3">
    <source>
        <dbReference type="PROSITE" id="PS51186"/>
    </source>
</evidence>
<name>A0ABP6INM1_9ACTN</name>
<reference evidence="5" key="1">
    <citation type="journal article" date="2019" name="Int. J. Syst. Evol. Microbiol.">
        <title>The Global Catalogue of Microorganisms (GCM) 10K type strain sequencing project: providing services to taxonomists for standard genome sequencing and annotation.</title>
        <authorList>
            <consortium name="The Broad Institute Genomics Platform"/>
            <consortium name="The Broad Institute Genome Sequencing Center for Infectious Disease"/>
            <person name="Wu L."/>
            <person name="Ma J."/>
        </authorList>
    </citation>
    <scope>NUCLEOTIDE SEQUENCE [LARGE SCALE GENOMIC DNA]</scope>
    <source>
        <strain evidence="5">JCM 6242</strain>
    </source>
</reference>
<feature type="domain" description="N-acetyltransferase" evidence="3">
    <location>
        <begin position="3"/>
        <end position="167"/>
    </location>
</feature>
<dbReference type="SUPFAM" id="SSF55729">
    <property type="entry name" value="Acyl-CoA N-acyltransferases (Nat)"/>
    <property type="match status" value="1"/>
</dbReference>
<dbReference type="PANTHER" id="PTHR43877:SF1">
    <property type="entry name" value="ACETYLTRANSFERASE"/>
    <property type="match status" value="1"/>
</dbReference>
<dbReference type="RefSeq" id="WP_344980221.1">
    <property type="nucleotide sequence ID" value="NZ_BAAAVI010000074.1"/>
</dbReference>
<evidence type="ECO:0000256" key="1">
    <source>
        <dbReference type="ARBA" id="ARBA00022679"/>
    </source>
</evidence>
<proteinExistence type="predicted"/>
<dbReference type="PANTHER" id="PTHR43877">
    <property type="entry name" value="AMINOALKYLPHOSPHONATE N-ACETYLTRANSFERASE-RELATED-RELATED"/>
    <property type="match status" value="1"/>
</dbReference>
<keyword evidence="1" id="KW-0808">Transferase</keyword>
<accession>A0ABP6INM1</accession>
<dbReference type="InterPro" id="IPR016181">
    <property type="entry name" value="Acyl_CoA_acyltransferase"/>
</dbReference>
<dbReference type="InterPro" id="IPR000182">
    <property type="entry name" value="GNAT_dom"/>
</dbReference>
<comment type="caution">
    <text evidence="4">The sequence shown here is derived from an EMBL/GenBank/DDBJ whole genome shotgun (WGS) entry which is preliminary data.</text>
</comment>
<feature type="domain" description="N-acetyltransferase" evidence="3">
    <location>
        <begin position="185"/>
        <end position="329"/>
    </location>
</feature>
<organism evidence="4 5">
    <name type="scientific">Streptosporangium fragile</name>
    <dbReference type="NCBI Taxonomy" id="46186"/>
    <lineage>
        <taxon>Bacteria</taxon>
        <taxon>Bacillati</taxon>
        <taxon>Actinomycetota</taxon>
        <taxon>Actinomycetes</taxon>
        <taxon>Streptosporangiales</taxon>
        <taxon>Streptosporangiaceae</taxon>
        <taxon>Streptosporangium</taxon>
    </lineage>
</organism>
<dbReference type="Gene3D" id="3.40.630.30">
    <property type="match status" value="1"/>
</dbReference>
<evidence type="ECO:0000313" key="5">
    <source>
        <dbReference type="Proteomes" id="UP001500831"/>
    </source>
</evidence>
<dbReference type="Proteomes" id="UP001500831">
    <property type="component" value="Unassembled WGS sequence"/>
</dbReference>
<evidence type="ECO:0000313" key="4">
    <source>
        <dbReference type="EMBL" id="GAA2902538.1"/>
    </source>
</evidence>
<protein>
    <recommendedName>
        <fullName evidence="3">N-acetyltransferase domain-containing protein</fullName>
    </recommendedName>
</protein>
<evidence type="ECO:0000256" key="2">
    <source>
        <dbReference type="ARBA" id="ARBA00023315"/>
    </source>
</evidence>
<gene>
    <name evidence="4" type="ORF">GCM10010517_68440</name>
</gene>
<keyword evidence="5" id="KW-1185">Reference proteome</keyword>
<keyword evidence="2" id="KW-0012">Acyltransferase</keyword>
<dbReference type="EMBL" id="BAAAVI010000074">
    <property type="protein sequence ID" value="GAA2902538.1"/>
    <property type="molecule type" value="Genomic_DNA"/>
</dbReference>
<dbReference type="InterPro" id="IPR050832">
    <property type="entry name" value="Bact_Acetyltransf"/>
</dbReference>
<dbReference type="CDD" id="cd04301">
    <property type="entry name" value="NAT_SF"/>
    <property type="match status" value="1"/>
</dbReference>
<dbReference type="PROSITE" id="PS51186">
    <property type="entry name" value="GNAT"/>
    <property type="match status" value="2"/>
</dbReference>